<dbReference type="PANTHER" id="PTHR10338">
    <property type="entry name" value="INTER-ALPHA-TRYPSIN INHIBITOR HEAVY CHAIN FAMILY MEMBER"/>
    <property type="match status" value="1"/>
</dbReference>
<feature type="domain" description="VWFA" evidence="3">
    <location>
        <begin position="302"/>
        <end position="513"/>
    </location>
</feature>
<evidence type="ECO:0000259" key="4">
    <source>
        <dbReference type="PROSITE" id="PS51468"/>
    </source>
</evidence>
<feature type="domain" description="VIT" evidence="4">
    <location>
        <begin position="36"/>
        <end position="165"/>
    </location>
</feature>
<organism evidence="5 6">
    <name type="scientific">Zophobas morio</name>
    <dbReference type="NCBI Taxonomy" id="2755281"/>
    <lineage>
        <taxon>Eukaryota</taxon>
        <taxon>Metazoa</taxon>
        <taxon>Ecdysozoa</taxon>
        <taxon>Arthropoda</taxon>
        <taxon>Hexapoda</taxon>
        <taxon>Insecta</taxon>
        <taxon>Pterygota</taxon>
        <taxon>Neoptera</taxon>
        <taxon>Endopterygota</taxon>
        <taxon>Coleoptera</taxon>
        <taxon>Polyphaga</taxon>
        <taxon>Cucujiformia</taxon>
        <taxon>Tenebrionidae</taxon>
        <taxon>Zophobas</taxon>
    </lineage>
</organism>
<proteinExistence type="predicted"/>
<dbReference type="Pfam" id="PF08487">
    <property type="entry name" value="VIT"/>
    <property type="match status" value="1"/>
</dbReference>
<gene>
    <name evidence="5" type="ORF">Zmor_014221</name>
</gene>
<evidence type="ECO:0000256" key="2">
    <source>
        <dbReference type="SAM" id="SignalP"/>
    </source>
</evidence>
<reference evidence="5" key="1">
    <citation type="journal article" date="2023" name="G3 (Bethesda)">
        <title>Whole genome assemblies of Zophobas morio and Tenebrio molitor.</title>
        <authorList>
            <person name="Kaur S."/>
            <person name="Stinson S.A."/>
            <person name="diCenzo G.C."/>
        </authorList>
    </citation>
    <scope>NUCLEOTIDE SEQUENCE</scope>
    <source>
        <strain evidence="5">QUZm001</strain>
    </source>
</reference>
<sequence length="825" mass="91373">MSYRHIIIALSIFLSETVFPTSSDDSFVVTSTESTKEESSTDSNNIQVNPQIYSMQINANVSNRYARTLITSKVRNLKDKSKETTFSVILPENAFISEFEMEIKGKVYKAYVKEKEEAKKIYQQAVSSGQSAGHVELNARDSKTFTVSVNIEPESKTIFRLVYEELLQRRIGQYELIINIHPGQIVEDLGVHVYINESRPLTFVKTPSLRTGNEISKNDEKLDPSAQIDVINNTAVVNFNPDINQQKTFAEKLGGNKENGLAGQFVVQYDVERDPHGGEVLVRDGYFVHFFAPSELDPLPKHVVFVLDHSGSMSGRKIDQLIEAMQNILPQLKPEDLFNIIRFADDSSVWNSVENKFVPVNIISRDYGSLEPHLKEANLPQAAEASNQNIENAKNIVKDKSDMGLTNIIAGLEIGLFLIKRTQEYTPNKYQPLLIFLTDGLPNVGMHSGDEITNTVTKLNSGTTRAPIFSLSFGSGADKNFLQKLSSQNLGFSRHIYEAADASLQLQDFYSTISSPLMSNITFKYVDGVSDVTNVRYPILFKGSELVVAGKTGENSDLLPQVYGTCTTGRVIFNTTRTKPVSSIERLWGYLTVQQILKERETADNKTELTRKALDLALKYSFVTSVSSLVVVKPNQTDAVDSQTAAAKSSPESFGPISAGMPGAPARGSGAWSTRSFSSYPNPFSGPSAINRGFSSSNYGPLQVPQFYLPRQPYPVPIFIPTTTTDTSLTQSETLPQWLEELKKNNQRITTPQGSFQLGQKNAVTTRPSCPSTPTNTTGVCTIIFDCPEVFTLLTYINVYLKFFCPLNDYAGVCCPVKQEATPSA</sequence>
<dbReference type="InterPro" id="IPR002035">
    <property type="entry name" value="VWF_A"/>
</dbReference>
<feature type="chain" id="PRO_5041325837" description="Inter-alpha-trypsin inhibitor heavy chain H4" evidence="2">
    <location>
        <begin position="24"/>
        <end position="825"/>
    </location>
</feature>
<dbReference type="SMART" id="SM00327">
    <property type="entry name" value="VWA"/>
    <property type="match status" value="1"/>
</dbReference>
<evidence type="ECO:0008006" key="7">
    <source>
        <dbReference type="Google" id="ProtNLM"/>
    </source>
</evidence>
<evidence type="ECO:0000313" key="5">
    <source>
        <dbReference type="EMBL" id="KAJ3655078.1"/>
    </source>
</evidence>
<dbReference type="SMART" id="SM00609">
    <property type="entry name" value="VIT"/>
    <property type="match status" value="1"/>
</dbReference>
<evidence type="ECO:0000256" key="1">
    <source>
        <dbReference type="SAM" id="MobiDB-lite"/>
    </source>
</evidence>
<feature type="signal peptide" evidence="2">
    <location>
        <begin position="1"/>
        <end position="23"/>
    </location>
</feature>
<name>A0AA38IBW2_9CUCU</name>
<accession>A0AA38IBW2</accession>
<dbReference type="GO" id="GO:0032991">
    <property type="term" value="C:protein-containing complex"/>
    <property type="evidence" value="ECO:0007669"/>
    <property type="project" value="UniProtKB-ARBA"/>
</dbReference>
<keyword evidence="6" id="KW-1185">Reference proteome</keyword>
<dbReference type="InterPro" id="IPR013694">
    <property type="entry name" value="VIT"/>
</dbReference>
<dbReference type="SUPFAM" id="SSF53300">
    <property type="entry name" value="vWA-like"/>
    <property type="match status" value="1"/>
</dbReference>
<keyword evidence="2" id="KW-0732">Signal</keyword>
<protein>
    <recommendedName>
        <fullName evidence="7">Inter-alpha-trypsin inhibitor heavy chain H4</fullName>
    </recommendedName>
</protein>
<comment type="caution">
    <text evidence="5">The sequence shown here is derived from an EMBL/GenBank/DDBJ whole genome shotgun (WGS) entry which is preliminary data.</text>
</comment>
<dbReference type="Pfam" id="PF00092">
    <property type="entry name" value="VWA"/>
    <property type="match status" value="1"/>
</dbReference>
<dbReference type="EMBL" id="JALNTZ010000004">
    <property type="protein sequence ID" value="KAJ3655078.1"/>
    <property type="molecule type" value="Genomic_DNA"/>
</dbReference>
<dbReference type="PANTHER" id="PTHR10338:SF108">
    <property type="entry name" value="INTER-ALPHA-TRYPSIN INHIBITOR HEAVY CHAIN H4-LIKE PROTEIN"/>
    <property type="match status" value="1"/>
</dbReference>
<dbReference type="PROSITE" id="PS50234">
    <property type="entry name" value="VWFA"/>
    <property type="match status" value="1"/>
</dbReference>
<dbReference type="AlphaFoldDB" id="A0AA38IBW2"/>
<evidence type="ECO:0000313" key="6">
    <source>
        <dbReference type="Proteomes" id="UP001168821"/>
    </source>
</evidence>
<evidence type="ECO:0000259" key="3">
    <source>
        <dbReference type="PROSITE" id="PS50234"/>
    </source>
</evidence>
<dbReference type="InterPro" id="IPR036465">
    <property type="entry name" value="vWFA_dom_sf"/>
</dbReference>
<dbReference type="Gene3D" id="3.40.50.410">
    <property type="entry name" value="von Willebrand factor, type A domain"/>
    <property type="match status" value="1"/>
</dbReference>
<dbReference type="PROSITE" id="PS51468">
    <property type="entry name" value="VIT"/>
    <property type="match status" value="1"/>
</dbReference>
<feature type="region of interest" description="Disordered" evidence="1">
    <location>
        <begin position="642"/>
        <end position="672"/>
    </location>
</feature>
<feature type="compositionally biased region" description="Polar residues" evidence="1">
    <location>
        <begin position="642"/>
        <end position="652"/>
    </location>
</feature>
<dbReference type="InterPro" id="IPR050934">
    <property type="entry name" value="ITIH"/>
</dbReference>
<dbReference type="Proteomes" id="UP001168821">
    <property type="component" value="Unassembled WGS sequence"/>
</dbReference>